<dbReference type="EMBL" id="BGPR01290500">
    <property type="protein sequence ID" value="GBN45027.1"/>
    <property type="molecule type" value="Genomic_DNA"/>
</dbReference>
<dbReference type="Proteomes" id="UP000499080">
    <property type="component" value="Unassembled WGS sequence"/>
</dbReference>
<gene>
    <name evidence="1" type="ORF">AVEN_36563_1</name>
</gene>
<evidence type="ECO:0000313" key="2">
    <source>
        <dbReference type="Proteomes" id="UP000499080"/>
    </source>
</evidence>
<evidence type="ECO:0000313" key="1">
    <source>
        <dbReference type="EMBL" id="GBN45027.1"/>
    </source>
</evidence>
<accession>A0A4Y2P3X7</accession>
<sequence length="102" mass="11718">MPRDFAANFAKTKMKVRTSLGLKICVRIERMHRGIPQQVLNCDKTDLFCKKMPKRSSNAHNITRPPVPVSRVLMTLYKRFEWTGSGNLLIPPSNYWKQGIGT</sequence>
<protein>
    <submittedName>
        <fullName evidence="1">Uncharacterized protein</fullName>
    </submittedName>
</protein>
<dbReference type="AlphaFoldDB" id="A0A4Y2P3X7"/>
<organism evidence="1 2">
    <name type="scientific">Araneus ventricosus</name>
    <name type="common">Orbweaver spider</name>
    <name type="synonym">Epeira ventricosa</name>
    <dbReference type="NCBI Taxonomy" id="182803"/>
    <lineage>
        <taxon>Eukaryota</taxon>
        <taxon>Metazoa</taxon>
        <taxon>Ecdysozoa</taxon>
        <taxon>Arthropoda</taxon>
        <taxon>Chelicerata</taxon>
        <taxon>Arachnida</taxon>
        <taxon>Araneae</taxon>
        <taxon>Araneomorphae</taxon>
        <taxon>Entelegynae</taxon>
        <taxon>Araneoidea</taxon>
        <taxon>Araneidae</taxon>
        <taxon>Araneus</taxon>
    </lineage>
</organism>
<reference evidence="1 2" key="1">
    <citation type="journal article" date="2019" name="Sci. Rep.">
        <title>Orb-weaving spider Araneus ventricosus genome elucidates the spidroin gene catalogue.</title>
        <authorList>
            <person name="Kono N."/>
            <person name="Nakamura H."/>
            <person name="Ohtoshi R."/>
            <person name="Moran D.A.P."/>
            <person name="Shinohara A."/>
            <person name="Yoshida Y."/>
            <person name="Fujiwara M."/>
            <person name="Mori M."/>
            <person name="Tomita M."/>
            <person name="Arakawa K."/>
        </authorList>
    </citation>
    <scope>NUCLEOTIDE SEQUENCE [LARGE SCALE GENOMIC DNA]</scope>
</reference>
<keyword evidence="2" id="KW-1185">Reference proteome</keyword>
<proteinExistence type="predicted"/>
<comment type="caution">
    <text evidence="1">The sequence shown here is derived from an EMBL/GenBank/DDBJ whole genome shotgun (WGS) entry which is preliminary data.</text>
</comment>
<name>A0A4Y2P3X7_ARAVE</name>